<comment type="similarity">
    <text evidence="2 8">Belongs to the lactate permease family.</text>
</comment>
<reference evidence="9 10" key="1">
    <citation type="submission" date="2016-10" db="EMBL/GenBank/DDBJ databases">
        <authorList>
            <person name="de Groot N.N."/>
        </authorList>
    </citation>
    <scope>NUCLEOTIDE SEQUENCE [LARGE SCALE GENOMIC DNA]</scope>
    <source>
        <strain evidence="9 10">DSM 19547</strain>
    </source>
</reference>
<feature type="transmembrane region" description="Helical" evidence="8">
    <location>
        <begin position="147"/>
        <end position="167"/>
    </location>
</feature>
<evidence type="ECO:0000256" key="4">
    <source>
        <dbReference type="ARBA" id="ARBA00022475"/>
    </source>
</evidence>
<feature type="transmembrane region" description="Helical" evidence="8">
    <location>
        <begin position="51"/>
        <end position="73"/>
    </location>
</feature>
<evidence type="ECO:0000256" key="8">
    <source>
        <dbReference type="RuleBase" id="RU365092"/>
    </source>
</evidence>
<evidence type="ECO:0000256" key="6">
    <source>
        <dbReference type="ARBA" id="ARBA00022989"/>
    </source>
</evidence>
<keyword evidence="6 8" id="KW-1133">Transmembrane helix</keyword>
<feature type="transmembrane region" description="Helical" evidence="8">
    <location>
        <begin position="471"/>
        <end position="490"/>
    </location>
</feature>
<feature type="transmembrane region" description="Helical" evidence="8">
    <location>
        <begin position="109"/>
        <end position="135"/>
    </location>
</feature>
<dbReference type="GO" id="GO:0005886">
    <property type="term" value="C:plasma membrane"/>
    <property type="evidence" value="ECO:0007669"/>
    <property type="project" value="UniProtKB-SubCell"/>
</dbReference>
<feature type="transmembrane region" description="Helical" evidence="8">
    <location>
        <begin position="25"/>
        <end position="44"/>
    </location>
</feature>
<keyword evidence="3 8" id="KW-0813">Transport</keyword>
<evidence type="ECO:0000256" key="3">
    <source>
        <dbReference type="ARBA" id="ARBA00022448"/>
    </source>
</evidence>
<keyword evidence="8" id="KW-0997">Cell inner membrane</keyword>
<keyword evidence="7 8" id="KW-0472">Membrane</keyword>
<dbReference type="STRING" id="441119.SAMN04488047_1273"/>
<dbReference type="EMBL" id="FOXA01000027">
    <property type="protein sequence ID" value="SFQ02167.1"/>
    <property type="molecule type" value="Genomic_DNA"/>
</dbReference>
<evidence type="ECO:0000256" key="7">
    <source>
        <dbReference type="ARBA" id="ARBA00023136"/>
    </source>
</evidence>
<keyword evidence="10" id="KW-1185">Reference proteome</keyword>
<dbReference type="RefSeq" id="WP_093425000.1">
    <property type="nucleotide sequence ID" value="NZ_FOXA01000027.1"/>
</dbReference>
<evidence type="ECO:0000313" key="10">
    <source>
        <dbReference type="Proteomes" id="UP000199356"/>
    </source>
</evidence>
<feature type="transmembrane region" description="Helical" evidence="8">
    <location>
        <begin position="239"/>
        <end position="256"/>
    </location>
</feature>
<feature type="transmembrane region" description="Helical" evidence="8">
    <location>
        <begin position="386"/>
        <end position="412"/>
    </location>
</feature>
<comment type="function">
    <text evidence="8">Uptake of L-lactate across the membrane. Can also transport D-lactate and glycolate.</text>
</comment>
<dbReference type="OrthoDB" id="9761056at2"/>
<sequence length="491" mass="49635">MVPVLLAAAPLGVVLVGLGVLKRSAAVAGVLGVVVATVLALTYFRPAGSAATLALVAGAEAAHATATILWIILPALALFAFQKRTGAIDRIRNALAHITEERRVQAILIAWFFGLFVEGAAGFGTPVALGAPLLVGLGYSPARAVSLALLGHAAGVSFGAVGTPVLAQVEVTGLGGRDIAGRTATLHAIAAPVLLGLMVRLAGDTPLTRAELGTTGLAALCFLVPYLAIAWTIGPELPTLGGALIGVSAFIAIRLRGGRAAGLGFGGLRADLLPYLVILVLVLFTRLIPPLRQALASYVWQWEIAPGATVGFQPAYHPGTILLLGLLAGALVGTRRRTLGGAVAEAIWRILPVALALLAMLALSRIMVQFGMIDLLAAAAARTGVLWPLLSPAVGVLGTFITGSATASNILFSELQVTTATALSLGPGLMAASQGFGAAIGNVIAPHNIIAGSATVGMIGREGDVLTRTSGVCAVYVALGGLVLLLAAAWG</sequence>
<keyword evidence="5 8" id="KW-0812">Transmembrane</keyword>
<evidence type="ECO:0000256" key="1">
    <source>
        <dbReference type="ARBA" id="ARBA00004651"/>
    </source>
</evidence>
<dbReference type="Proteomes" id="UP000199356">
    <property type="component" value="Unassembled WGS sequence"/>
</dbReference>
<feature type="transmembrane region" description="Helical" evidence="8">
    <location>
        <begin position="179"/>
        <end position="202"/>
    </location>
</feature>
<name>A0A1I5V4C3_9RHOB</name>
<accession>A0A1I5V4C3</accession>
<evidence type="ECO:0000256" key="2">
    <source>
        <dbReference type="ARBA" id="ARBA00010100"/>
    </source>
</evidence>
<feature type="transmembrane region" description="Helical" evidence="8">
    <location>
        <begin position="346"/>
        <end position="366"/>
    </location>
</feature>
<keyword evidence="4" id="KW-1003">Cell membrane</keyword>
<gene>
    <name evidence="9" type="ORF">SAMN04488047_1273</name>
</gene>
<dbReference type="GO" id="GO:0015295">
    <property type="term" value="F:solute:proton symporter activity"/>
    <property type="evidence" value="ECO:0007669"/>
    <property type="project" value="TreeGrafter"/>
</dbReference>
<dbReference type="PANTHER" id="PTHR30003">
    <property type="entry name" value="L-LACTATE PERMEASE"/>
    <property type="match status" value="1"/>
</dbReference>
<proteinExistence type="inferred from homology"/>
<evidence type="ECO:0000313" key="9">
    <source>
        <dbReference type="EMBL" id="SFQ02167.1"/>
    </source>
</evidence>
<dbReference type="AlphaFoldDB" id="A0A1I5V4C3"/>
<comment type="subcellular location">
    <subcellularLocation>
        <location evidence="8">Cell inner membrane</location>
        <topology evidence="8">Multi-pass membrane protein</topology>
    </subcellularLocation>
    <subcellularLocation>
        <location evidence="1">Cell membrane</location>
        <topology evidence="1">Multi-pass membrane protein</topology>
    </subcellularLocation>
</comment>
<dbReference type="PANTHER" id="PTHR30003:SF0">
    <property type="entry name" value="GLYCOLATE PERMEASE GLCA-RELATED"/>
    <property type="match status" value="1"/>
</dbReference>
<feature type="transmembrane region" description="Helical" evidence="8">
    <location>
        <begin position="315"/>
        <end position="334"/>
    </location>
</feature>
<dbReference type="InterPro" id="IPR003804">
    <property type="entry name" value="Lactate_perm"/>
</dbReference>
<feature type="transmembrane region" description="Helical" evidence="8">
    <location>
        <begin position="268"/>
        <end position="288"/>
    </location>
</feature>
<protein>
    <recommendedName>
        <fullName evidence="8">L-lactate permease</fullName>
    </recommendedName>
</protein>
<dbReference type="Pfam" id="PF02652">
    <property type="entry name" value="Lactate_perm"/>
    <property type="match status" value="2"/>
</dbReference>
<dbReference type="GO" id="GO:0015129">
    <property type="term" value="F:lactate transmembrane transporter activity"/>
    <property type="evidence" value="ECO:0007669"/>
    <property type="project" value="UniProtKB-UniRule"/>
</dbReference>
<organism evidence="9 10">
    <name type="scientific">Tranquillimonas alkanivorans</name>
    <dbReference type="NCBI Taxonomy" id="441119"/>
    <lineage>
        <taxon>Bacteria</taxon>
        <taxon>Pseudomonadati</taxon>
        <taxon>Pseudomonadota</taxon>
        <taxon>Alphaproteobacteria</taxon>
        <taxon>Rhodobacterales</taxon>
        <taxon>Roseobacteraceae</taxon>
        <taxon>Tranquillimonas</taxon>
    </lineage>
</organism>
<evidence type="ECO:0000256" key="5">
    <source>
        <dbReference type="ARBA" id="ARBA00022692"/>
    </source>
</evidence>